<evidence type="ECO:0000313" key="5">
    <source>
        <dbReference type="Proteomes" id="UP000241546"/>
    </source>
</evidence>
<keyword evidence="1" id="KW-0521">NADP</keyword>
<dbReference type="InterPro" id="IPR014189">
    <property type="entry name" value="Quinone_OxRdtase_PIG3"/>
</dbReference>
<dbReference type="OrthoDB" id="203908at2759"/>
<sequence length="336" mass="36763">MPNTMRAVDIRDTSGPAESLYITDVPRPVLKEGQALVRVKAFGINRADVMQRDGEYPVPPWAPNILGLEFSGIIEELGENSEPSFKIGDEVFALAYGGAYAEYVAVSTHMLIHKPSQLSWEEAAGIPETWLTATKVMYTIGEFTPGKSILWHAGASGVSISGIQFALGAGASAVYATARSQEKCDFIVDTLGATAAFNTTDPDWVDQVIKATGGKGVDIIADLIGPDVFAGNLKIAAKDARVVLVGLMSGFIFDKEFDMGLLAFKRIRYEGSTLRSRDEEFQRKLRDTFVSEALPKFLTGDFKVFIERVLPWEEVVEAHKLMETNQIMGKIICTIN</sequence>
<dbReference type="SMART" id="SM00829">
    <property type="entry name" value="PKS_ER"/>
    <property type="match status" value="1"/>
</dbReference>
<dbReference type="Gene3D" id="3.90.180.10">
    <property type="entry name" value="Medium-chain alcohol dehydrogenases, catalytic domain"/>
    <property type="match status" value="1"/>
</dbReference>
<dbReference type="InterPro" id="IPR020843">
    <property type="entry name" value="ER"/>
</dbReference>
<dbReference type="Proteomes" id="UP000241546">
    <property type="component" value="Unassembled WGS sequence"/>
</dbReference>
<evidence type="ECO:0000259" key="3">
    <source>
        <dbReference type="SMART" id="SM00829"/>
    </source>
</evidence>
<reference evidence="5" key="1">
    <citation type="submission" date="2016-07" db="EMBL/GenBank/DDBJ databases">
        <title>Multiple horizontal gene transfer events from other fungi enriched the ability of initially mycotrophic Trichoderma (Ascomycota) to feed on dead plant biomass.</title>
        <authorList>
            <consortium name="DOE Joint Genome Institute"/>
            <person name="Atanasova L."/>
            <person name="Chenthamara K."/>
            <person name="Zhang J."/>
            <person name="Grujic M."/>
            <person name="Henrissat B."/>
            <person name="Kuo A."/>
            <person name="Aerts A."/>
            <person name="Salamov A."/>
            <person name="Lipzen A."/>
            <person name="Labutti K."/>
            <person name="Barry K."/>
            <person name="Miao Y."/>
            <person name="Rahimi M.J."/>
            <person name="Shen Q."/>
            <person name="Grigoriev I.V."/>
            <person name="Kubicek C.P."/>
            <person name="Druzhinina I.S."/>
        </authorList>
    </citation>
    <scope>NUCLEOTIDE SEQUENCE [LARGE SCALE GENOMIC DNA]</scope>
    <source>
        <strain evidence="5">TUCIM 6016</strain>
    </source>
</reference>
<keyword evidence="2" id="KW-0560">Oxidoreductase</keyword>
<name>A0A2T4B6I7_9HYPO</name>
<evidence type="ECO:0000256" key="1">
    <source>
        <dbReference type="ARBA" id="ARBA00022857"/>
    </source>
</evidence>
<dbReference type="Pfam" id="PF00107">
    <property type="entry name" value="ADH_zinc_N"/>
    <property type="match status" value="1"/>
</dbReference>
<organism evidence="4 5">
    <name type="scientific">Trichoderma citrinoviride</name>
    <dbReference type="NCBI Taxonomy" id="58853"/>
    <lineage>
        <taxon>Eukaryota</taxon>
        <taxon>Fungi</taxon>
        <taxon>Dikarya</taxon>
        <taxon>Ascomycota</taxon>
        <taxon>Pezizomycotina</taxon>
        <taxon>Sordariomycetes</taxon>
        <taxon>Hypocreomycetidae</taxon>
        <taxon>Hypocreales</taxon>
        <taxon>Hypocreaceae</taxon>
        <taxon>Trichoderma</taxon>
    </lineage>
</organism>
<dbReference type="RefSeq" id="XP_024748262.1">
    <property type="nucleotide sequence ID" value="XM_024895472.1"/>
</dbReference>
<dbReference type="GeneID" id="36603590"/>
<dbReference type="GO" id="GO:0016651">
    <property type="term" value="F:oxidoreductase activity, acting on NAD(P)H"/>
    <property type="evidence" value="ECO:0007669"/>
    <property type="project" value="TreeGrafter"/>
</dbReference>
<gene>
    <name evidence="4" type="ORF">BBK36DRAFT_1170606</name>
</gene>
<proteinExistence type="predicted"/>
<dbReference type="PANTHER" id="PTHR48106:SF18">
    <property type="entry name" value="QUINONE OXIDOREDUCTASE PIG3"/>
    <property type="match status" value="1"/>
</dbReference>
<feature type="domain" description="Enoyl reductase (ER)" evidence="3">
    <location>
        <begin position="15"/>
        <end position="333"/>
    </location>
</feature>
<dbReference type="InterPro" id="IPR036291">
    <property type="entry name" value="NAD(P)-bd_dom_sf"/>
</dbReference>
<dbReference type="Pfam" id="PF08240">
    <property type="entry name" value="ADH_N"/>
    <property type="match status" value="1"/>
</dbReference>
<dbReference type="GO" id="GO:0070402">
    <property type="term" value="F:NADPH binding"/>
    <property type="evidence" value="ECO:0007669"/>
    <property type="project" value="TreeGrafter"/>
</dbReference>
<dbReference type="SUPFAM" id="SSF50129">
    <property type="entry name" value="GroES-like"/>
    <property type="match status" value="1"/>
</dbReference>
<dbReference type="CDD" id="cd05276">
    <property type="entry name" value="p53_inducible_oxidoreductase"/>
    <property type="match status" value="1"/>
</dbReference>
<dbReference type="PANTHER" id="PTHR48106">
    <property type="entry name" value="QUINONE OXIDOREDUCTASE PIG3-RELATED"/>
    <property type="match status" value="1"/>
</dbReference>
<dbReference type="InterPro" id="IPR013154">
    <property type="entry name" value="ADH-like_N"/>
</dbReference>
<evidence type="ECO:0000313" key="4">
    <source>
        <dbReference type="EMBL" id="PTB64942.1"/>
    </source>
</evidence>
<dbReference type="SUPFAM" id="SSF51735">
    <property type="entry name" value="NAD(P)-binding Rossmann-fold domains"/>
    <property type="match status" value="1"/>
</dbReference>
<dbReference type="NCBIfam" id="TIGR02824">
    <property type="entry name" value="quinone_pig3"/>
    <property type="match status" value="1"/>
</dbReference>
<evidence type="ECO:0000256" key="2">
    <source>
        <dbReference type="ARBA" id="ARBA00023002"/>
    </source>
</evidence>
<dbReference type="EMBL" id="KZ680216">
    <property type="protein sequence ID" value="PTB64942.1"/>
    <property type="molecule type" value="Genomic_DNA"/>
</dbReference>
<accession>A0A2T4B6I7</accession>
<dbReference type="InterPro" id="IPR011032">
    <property type="entry name" value="GroES-like_sf"/>
</dbReference>
<dbReference type="InterPro" id="IPR013149">
    <property type="entry name" value="ADH-like_C"/>
</dbReference>
<keyword evidence="5" id="KW-1185">Reference proteome</keyword>
<dbReference type="Gene3D" id="3.40.50.720">
    <property type="entry name" value="NAD(P)-binding Rossmann-like Domain"/>
    <property type="match status" value="1"/>
</dbReference>
<dbReference type="AlphaFoldDB" id="A0A2T4B6I7"/>
<protein>
    <submittedName>
        <fullName evidence="4">Quinone oxidoreductase putative</fullName>
    </submittedName>
</protein>